<sequence>MLGQVHGTQAAILIGAEPLLAAGVGGLKLIEVRDGVGAVGGIQEEHTRLTVVVGLLHDLLKQVTGAQGLVFLERDASGLGLLKGALKAFGTRIGEIGVAQGPFGVVFDCLHEGICDAHRDVKVGDLVLVGLAGNELFHIRVIDTQHGHVGAAAGAALSYFAKGVIVDAQKADWAGSLAGRGLDQGALGTQAREREAVAAAGLLNEGSVAQGLEDTGRIAAHIIHNG</sequence>
<reference evidence="1" key="1">
    <citation type="submission" date="2019-08" db="EMBL/GenBank/DDBJ databases">
        <authorList>
            <person name="Kucharzyk K."/>
            <person name="Murdoch R.W."/>
            <person name="Higgins S."/>
            <person name="Loffler F."/>
        </authorList>
    </citation>
    <scope>NUCLEOTIDE SEQUENCE</scope>
</reference>
<evidence type="ECO:0000313" key="1">
    <source>
        <dbReference type="EMBL" id="MPN20373.1"/>
    </source>
</evidence>
<protein>
    <submittedName>
        <fullName evidence="1">Uncharacterized protein</fullName>
    </submittedName>
</protein>
<dbReference type="AlphaFoldDB" id="A0A645G8Y1"/>
<organism evidence="1">
    <name type="scientific">bioreactor metagenome</name>
    <dbReference type="NCBI Taxonomy" id="1076179"/>
    <lineage>
        <taxon>unclassified sequences</taxon>
        <taxon>metagenomes</taxon>
        <taxon>ecological metagenomes</taxon>
    </lineage>
</organism>
<name>A0A645G8Y1_9ZZZZ</name>
<proteinExistence type="predicted"/>
<accession>A0A645G8Y1</accession>
<dbReference type="EMBL" id="VSSQ01068123">
    <property type="protein sequence ID" value="MPN20373.1"/>
    <property type="molecule type" value="Genomic_DNA"/>
</dbReference>
<gene>
    <name evidence="1" type="ORF">SDC9_167752</name>
</gene>
<comment type="caution">
    <text evidence="1">The sequence shown here is derived from an EMBL/GenBank/DDBJ whole genome shotgun (WGS) entry which is preliminary data.</text>
</comment>